<dbReference type="InterPro" id="IPR032387">
    <property type="entry name" value="ACAS_N"/>
</dbReference>
<feature type="domain" description="Acetyl-coenzyme A synthetase N-terminal" evidence="2">
    <location>
        <begin position="30"/>
        <end position="82"/>
    </location>
</feature>
<feature type="compositionally biased region" description="Basic residues" evidence="1">
    <location>
        <begin position="92"/>
        <end position="106"/>
    </location>
</feature>
<evidence type="ECO:0000256" key="1">
    <source>
        <dbReference type="SAM" id="MobiDB-lite"/>
    </source>
</evidence>
<dbReference type="Gene3D" id="3.40.50.12780">
    <property type="entry name" value="N-terminal domain of ligase-like"/>
    <property type="match status" value="1"/>
</dbReference>
<dbReference type="GO" id="GO:0003987">
    <property type="term" value="F:acetate-CoA ligase activity"/>
    <property type="evidence" value="ECO:0007669"/>
    <property type="project" value="UniProtKB-EC"/>
</dbReference>
<protein>
    <submittedName>
        <fullName evidence="3">Acetyl-CoA synthetase</fullName>
        <ecNumber evidence="3">6.2.1.1</ecNumber>
    </submittedName>
</protein>
<reference evidence="3 4" key="1">
    <citation type="journal article" date="2013" name="Genome Announc.">
        <title>Draft Genome Sequence of Rhodococcus opacus Strain M213 Shows a Diverse Catabolic Potential.</title>
        <authorList>
            <person name="Pathak A."/>
            <person name="Green S.J."/>
            <person name="Ogram A."/>
            <person name="Chauhan A."/>
        </authorList>
    </citation>
    <scope>NUCLEOTIDE SEQUENCE [LARGE SCALE GENOMIC DNA]</scope>
    <source>
        <strain evidence="3 4">M213</strain>
    </source>
</reference>
<organism evidence="3 4">
    <name type="scientific">Rhodococcus opacus M213</name>
    <dbReference type="NCBI Taxonomy" id="1129896"/>
    <lineage>
        <taxon>Bacteria</taxon>
        <taxon>Bacillati</taxon>
        <taxon>Actinomycetota</taxon>
        <taxon>Actinomycetes</taxon>
        <taxon>Mycobacteriales</taxon>
        <taxon>Nocardiaceae</taxon>
        <taxon>Rhodococcus</taxon>
    </lineage>
</organism>
<sequence>MIKLGTDNDHRSDIYRPSLEFTATANAGPELRAAADEDRLAFWAKQAERLHWHAPFSEVLDWSDAPVAKWFVNGRLNVAYNCVDRHVLPGQRRPRRHPLRGRTGRHPRPDLQRPAR</sequence>
<accession>K8XKE8</accession>
<dbReference type="PANTHER" id="PTHR43347:SF3">
    <property type="entry name" value="ACYL-COA SYNTHETASE SHORT-CHAIN FAMILY MEMBER 3, MITOCHONDRIAL"/>
    <property type="match status" value="1"/>
</dbReference>
<dbReference type="EC" id="6.2.1.1" evidence="3"/>
<proteinExistence type="predicted"/>
<dbReference type="InterPro" id="IPR042099">
    <property type="entry name" value="ANL_N_sf"/>
</dbReference>
<dbReference type="AlphaFoldDB" id="K8XKE8"/>
<dbReference type="Proteomes" id="UP000005951">
    <property type="component" value="Unassembled WGS sequence"/>
</dbReference>
<gene>
    <name evidence="3" type="ORF">WSS_A30899</name>
</gene>
<dbReference type="PANTHER" id="PTHR43347">
    <property type="entry name" value="ACYL-COA SYNTHETASE"/>
    <property type="match status" value="1"/>
</dbReference>
<feature type="compositionally biased region" description="Basic and acidic residues" evidence="1">
    <location>
        <begin position="107"/>
        <end position="116"/>
    </location>
</feature>
<name>K8XKE8_RHOOP</name>
<keyword evidence="3" id="KW-0436">Ligase</keyword>
<dbReference type="EMBL" id="AJYC02000100">
    <property type="protein sequence ID" value="EKT78767.1"/>
    <property type="molecule type" value="Genomic_DNA"/>
</dbReference>
<evidence type="ECO:0000313" key="4">
    <source>
        <dbReference type="Proteomes" id="UP000005951"/>
    </source>
</evidence>
<dbReference type="GO" id="GO:0050218">
    <property type="term" value="F:propionate-CoA ligase activity"/>
    <property type="evidence" value="ECO:0007669"/>
    <property type="project" value="TreeGrafter"/>
</dbReference>
<evidence type="ECO:0000259" key="2">
    <source>
        <dbReference type="Pfam" id="PF16177"/>
    </source>
</evidence>
<feature type="region of interest" description="Disordered" evidence="1">
    <location>
        <begin position="87"/>
        <end position="116"/>
    </location>
</feature>
<comment type="caution">
    <text evidence="3">The sequence shown here is derived from an EMBL/GenBank/DDBJ whole genome shotgun (WGS) entry which is preliminary data.</text>
</comment>
<dbReference type="Pfam" id="PF16177">
    <property type="entry name" value="ACAS_N"/>
    <property type="match status" value="1"/>
</dbReference>
<evidence type="ECO:0000313" key="3">
    <source>
        <dbReference type="EMBL" id="EKT78767.1"/>
    </source>
</evidence>
<dbReference type="SUPFAM" id="SSF56801">
    <property type="entry name" value="Acetyl-CoA synthetase-like"/>
    <property type="match status" value="1"/>
</dbReference>